<feature type="transmembrane region" description="Helical" evidence="1">
    <location>
        <begin position="44"/>
        <end position="65"/>
    </location>
</feature>
<keyword evidence="1" id="KW-0812">Transmembrane</keyword>
<feature type="domain" description="Phosphatidic acid phosphatase type 2/haloperoxidase" evidence="2">
    <location>
        <begin position="133"/>
        <end position="247"/>
    </location>
</feature>
<feature type="transmembrane region" description="Helical" evidence="1">
    <location>
        <begin position="205"/>
        <end position="224"/>
    </location>
</feature>
<gene>
    <name evidence="3" type="ORF">SAMN04488693_11047</name>
</gene>
<dbReference type="PANTHER" id="PTHR14969:SF13">
    <property type="entry name" value="AT30094P"/>
    <property type="match status" value="1"/>
</dbReference>
<feature type="transmembrane region" description="Helical" evidence="1">
    <location>
        <begin position="236"/>
        <end position="254"/>
    </location>
</feature>
<feature type="transmembrane region" description="Helical" evidence="1">
    <location>
        <begin position="102"/>
        <end position="126"/>
    </location>
</feature>
<dbReference type="CDD" id="cd03392">
    <property type="entry name" value="PAP2_like_2"/>
    <property type="match status" value="1"/>
</dbReference>
<evidence type="ECO:0000256" key="1">
    <source>
        <dbReference type="SAM" id="Phobius"/>
    </source>
</evidence>
<dbReference type="Gene3D" id="1.20.144.10">
    <property type="entry name" value="Phosphatidic acid phosphatase type 2/haloperoxidase"/>
    <property type="match status" value="1"/>
</dbReference>
<dbReference type="InterPro" id="IPR000326">
    <property type="entry name" value="PAP2/HPO"/>
</dbReference>
<keyword evidence="4" id="KW-1185">Reference proteome</keyword>
<evidence type="ECO:0000259" key="2">
    <source>
        <dbReference type="SMART" id="SM00014"/>
    </source>
</evidence>
<organism evidence="3 4">
    <name type="scientific">Arthrobacter subterraneus</name>
    <dbReference type="NCBI Taxonomy" id="335973"/>
    <lineage>
        <taxon>Bacteria</taxon>
        <taxon>Bacillati</taxon>
        <taxon>Actinomycetota</taxon>
        <taxon>Actinomycetes</taxon>
        <taxon>Micrococcales</taxon>
        <taxon>Micrococcaceae</taxon>
        <taxon>Arthrobacter</taxon>
    </lineage>
</organism>
<protein>
    <submittedName>
        <fullName evidence="3">Undecaprenyl-diphosphatase</fullName>
    </submittedName>
</protein>
<dbReference type="Pfam" id="PF01569">
    <property type="entry name" value="PAP2"/>
    <property type="match status" value="1"/>
</dbReference>
<feature type="transmembrane region" description="Helical" evidence="1">
    <location>
        <begin position="174"/>
        <end position="193"/>
    </location>
</feature>
<dbReference type="AlphaFoldDB" id="A0A1G8K2F0"/>
<dbReference type="EMBL" id="FNDT01000010">
    <property type="protein sequence ID" value="SDI37625.1"/>
    <property type="molecule type" value="Genomic_DNA"/>
</dbReference>
<dbReference type="RefSeq" id="WP_026545117.1">
    <property type="nucleotide sequence ID" value="NZ_FNDT01000010.1"/>
</dbReference>
<feature type="transmembrane region" description="Helical" evidence="1">
    <location>
        <begin position="133"/>
        <end position="154"/>
    </location>
</feature>
<dbReference type="SMART" id="SM00014">
    <property type="entry name" value="acidPPc"/>
    <property type="match status" value="1"/>
</dbReference>
<keyword evidence="1" id="KW-1133">Transmembrane helix</keyword>
<sequence>MSFQDPENEDHHVGTRDLTLWRTPVGRLLVRGVRGVAQWIGPRWTLLLLLAVGIGAAVSLTVASAEVYEAVSDEDGIAALDRPALDAALGLRSPWLNGAATAFTHLGGPVGMPILAVCAVLALTAVRRSLTPLILTAVGAGGSLLMTVLGKDAIGRLRPDLQYAVPPFELSPSFPSGHTLNAVVISGIIAYLLVLRQHSKRARALTILAAVVFAFIMGATRVYLGHHWVTDVAVAWTLGLAWLALVITAHRLLLTFRNYRRERRA</sequence>
<name>A0A1G8K2F0_9MICC</name>
<dbReference type="PANTHER" id="PTHR14969">
    <property type="entry name" value="SPHINGOSINE-1-PHOSPHATE PHOSPHOHYDROLASE"/>
    <property type="match status" value="1"/>
</dbReference>
<proteinExistence type="predicted"/>
<dbReference type="SUPFAM" id="SSF48317">
    <property type="entry name" value="Acid phosphatase/Vanadium-dependent haloperoxidase"/>
    <property type="match status" value="1"/>
</dbReference>
<dbReference type="Proteomes" id="UP000199258">
    <property type="component" value="Unassembled WGS sequence"/>
</dbReference>
<keyword evidence="1" id="KW-0472">Membrane</keyword>
<dbReference type="OrthoDB" id="5289372at2"/>
<dbReference type="STRING" id="335973.SAMN04488693_11047"/>
<evidence type="ECO:0000313" key="4">
    <source>
        <dbReference type="Proteomes" id="UP000199258"/>
    </source>
</evidence>
<dbReference type="InterPro" id="IPR036938">
    <property type="entry name" value="PAP2/HPO_sf"/>
</dbReference>
<evidence type="ECO:0000313" key="3">
    <source>
        <dbReference type="EMBL" id="SDI37625.1"/>
    </source>
</evidence>
<reference evidence="3 4" key="1">
    <citation type="submission" date="2016-10" db="EMBL/GenBank/DDBJ databases">
        <authorList>
            <person name="de Groot N.N."/>
        </authorList>
    </citation>
    <scope>NUCLEOTIDE SEQUENCE [LARGE SCALE GENOMIC DNA]</scope>
    <source>
        <strain evidence="3 4">NP_1H</strain>
    </source>
</reference>
<accession>A0A1G8K2F0</accession>